<evidence type="ECO:0000256" key="8">
    <source>
        <dbReference type="ARBA" id="ARBA00022532"/>
    </source>
</evidence>
<evidence type="ECO:0000256" key="9">
    <source>
        <dbReference type="ARBA" id="ARBA00022617"/>
    </source>
</evidence>
<feature type="transmembrane region" description="Helical" evidence="16">
    <location>
        <begin position="39"/>
        <end position="58"/>
    </location>
</feature>
<keyword evidence="10 16" id="KW-0812">Transmembrane</keyword>
<feature type="transmembrane region" description="Helical" evidence="16">
    <location>
        <begin position="64"/>
        <end position="84"/>
    </location>
</feature>
<dbReference type="GO" id="GO:0006099">
    <property type="term" value="P:tricarboxylic acid cycle"/>
    <property type="evidence" value="ECO:0007669"/>
    <property type="project" value="UniProtKB-UniPathway"/>
</dbReference>
<dbReference type="RefSeq" id="WP_048465727.1">
    <property type="nucleotide sequence ID" value="NZ_JBNTQU010000004.1"/>
</dbReference>
<proteinExistence type="predicted"/>
<dbReference type="EMBL" id="LABX01000167">
    <property type="protein sequence ID" value="KMO30688.1"/>
    <property type="molecule type" value="Genomic_DNA"/>
</dbReference>
<keyword evidence="12" id="KW-0249">Electron transport</keyword>
<dbReference type="GO" id="GO:0046872">
    <property type="term" value="F:metal ion binding"/>
    <property type="evidence" value="ECO:0007669"/>
    <property type="project" value="UniProtKB-KW"/>
</dbReference>
<evidence type="ECO:0000256" key="7">
    <source>
        <dbReference type="ARBA" id="ARBA00022448"/>
    </source>
</evidence>
<dbReference type="InterPro" id="IPR000701">
    <property type="entry name" value="SuccDH_FuR_B_TM-su"/>
</dbReference>
<dbReference type="GO" id="GO:0020037">
    <property type="term" value="F:heme binding"/>
    <property type="evidence" value="ECO:0007669"/>
    <property type="project" value="InterPro"/>
</dbReference>
<keyword evidence="11" id="KW-0479">Metal-binding</keyword>
<keyword evidence="7" id="KW-0813">Transport</keyword>
<dbReference type="AlphaFoldDB" id="A0A0J6SBE8"/>
<comment type="cofactor">
    <cofactor evidence="1">
        <name>heme</name>
        <dbReference type="ChEBI" id="CHEBI:30413"/>
    </cofactor>
</comment>
<dbReference type="SUPFAM" id="SSF81343">
    <property type="entry name" value="Fumarate reductase respiratory complex transmembrane subunits"/>
    <property type="match status" value="1"/>
</dbReference>
<gene>
    <name evidence="17" type="ORF">VP06_21045</name>
</gene>
<keyword evidence="15 16" id="KW-0472">Membrane</keyword>
<reference evidence="17 18" key="1">
    <citation type="submission" date="2015-03" db="EMBL/GenBank/DDBJ databases">
        <title>Genome sequencing of Methylobacterium aquaticum DSM16371 type strain.</title>
        <authorList>
            <person name="Chaudhry V."/>
            <person name="Patil P.B."/>
        </authorList>
    </citation>
    <scope>NUCLEOTIDE SEQUENCE [LARGE SCALE GENOMIC DNA]</scope>
    <source>
        <strain evidence="17 18">DSM 16371</strain>
    </source>
</reference>
<evidence type="ECO:0000256" key="12">
    <source>
        <dbReference type="ARBA" id="ARBA00022982"/>
    </source>
</evidence>
<evidence type="ECO:0000256" key="6">
    <source>
        <dbReference type="ARBA" id="ARBA00019425"/>
    </source>
</evidence>
<comment type="function">
    <text evidence="2">Membrane-anchoring subunit of succinate dehydrogenase (SDH).</text>
</comment>
<dbReference type="PATRIC" id="fig|270351.6.peg.1946"/>
<evidence type="ECO:0000256" key="2">
    <source>
        <dbReference type="ARBA" id="ARBA00004050"/>
    </source>
</evidence>
<dbReference type="GO" id="GO:0016020">
    <property type="term" value="C:membrane"/>
    <property type="evidence" value="ECO:0007669"/>
    <property type="project" value="UniProtKB-SubCell"/>
</dbReference>
<evidence type="ECO:0000256" key="5">
    <source>
        <dbReference type="ARBA" id="ARBA00011558"/>
    </source>
</evidence>
<dbReference type="NCBIfam" id="TIGR02968">
    <property type="entry name" value="succ_dehyd_anc"/>
    <property type="match status" value="1"/>
</dbReference>
<evidence type="ECO:0000256" key="13">
    <source>
        <dbReference type="ARBA" id="ARBA00022989"/>
    </source>
</evidence>
<organism evidence="17 18">
    <name type="scientific">Methylobacterium aquaticum</name>
    <dbReference type="NCBI Taxonomy" id="270351"/>
    <lineage>
        <taxon>Bacteria</taxon>
        <taxon>Pseudomonadati</taxon>
        <taxon>Pseudomonadota</taxon>
        <taxon>Alphaproteobacteria</taxon>
        <taxon>Hyphomicrobiales</taxon>
        <taxon>Methylobacteriaceae</taxon>
        <taxon>Methylobacterium</taxon>
    </lineage>
</organism>
<comment type="subcellular location">
    <subcellularLocation>
        <location evidence="3">Membrane</location>
        <topology evidence="3">Multi-pass membrane protein</topology>
    </subcellularLocation>
</comment>
<dbReference type="UniPathway" id="UPA00223"/>
<comment type="caution">
    <text evidence="17">The sequence shown here is derived from an EMBL/GenBank/DDBJ whole genome shotgun (WGS) entry which is preliminary data.</text>
</comment>
<dbReference type="InterPro" id="IPR034804">
    <property type="entry name" value="SQR/QFR_C/D"/>
</dbReference>
<protein>
    <recommendedName>
        <fullName evidence="6">Succinate dehydrogenase hydrophobic membrane anchor subunit</fullName>
    </recommendedName>
</protein>
<sequence>MVDNRPDIRPSIRTARARVSGLGAAHHGTREWWMHRVTAVANVPLVLAFVVIVALMAGRPYPEAVALVSHPLVAILLILGVLSVTNHMRMGLQIVIEDYVHDKGLRIAAVIANNFYCVVVAVACLYAIVRVSLRALA</sequence>
<name>A0A0J6SBE8_9HYPH</name>
<evidence type="ECO:0000256" key="16">
    <source>
        <dbReference type="SAM" id="Phobius"/>
    </source>
</evidence>
<evidence type="ECO:0000256" key="4">
    <source>
        <dbReference type="ARBA" id="ARBA00005163"/>
    </source>
</evidence>
<dbReference type="Pfam" id="PF01127">
    <property type="entry name" value="Sdh_cyt"/>
    <property type="match status" value="1"/>
</dbReference>
<evidence type="ECO:0000256" key="14">
    <source>
        <dbReference type="ARBA" id="ARBA00023004"/>
    </source>
</evidence>
<keyword evidence="14" id="KW-0408">Iron</keyword>
<evidence type="ECO:0000256" key="10">
    <source>
        <dbReference type="ARBA" id="ARBA00022692"/>
    </source>
</evidence>
<comment type="pathway">
    <text evidence="4">Carbohydrate metabolism; tricarboxylic acid cycle.</text>
</comment>
<evidence type="ECO:0000313" key="17">
    <source>
        <dbReference type="EMBL" id="KMO30688.1"/>
    </source>
</evidence>
<evidence type="ECO:0000256" key="3">
    <source>
        <dbReference type="ARBA" id="ARBA00004141"/>
    </source>
</evidence>
<feature type="transmembrane region" description="Helical" evidence="16">
    <location>
        <begin position="105"/>
        <end position="129"/>
    </location>
</feature>
<evidence type="ECO:0000256" key="1">
    <source>
        <dbReference type="ARBA" id="ARBA00001971"/>
    </source>
</evidence>
<keyword evidence="8" id="KW-0816">Tricarboxylic acid cycle</keyword>
<evidence type="ECO:0000256" key="11">
    <source>
        <dbReference type="ARBA" id="ARBA00022723"/>
    </source>
</evidence>
<evidence type="ECO:0000256" key="15">
    <source>
        <dbReference type="ARBA" id="ARBA00023136"/>
    </source>
</evidence>
<comment type="subunit">
    <text evidence="5">Part of an enzyme complex containing four subunits: a flavoprotein, an iron-sulfur protein, plus two membrane-anchoring proteins, SdhC and SdhD.</text>
</comment>
<keyword evidence="13 16" id="KW-1133">Transmembrane helix</keyword>
<accession>A0A0J6SBE8</accession>
<evidence type="ECO:0000313" key="18">
    <source>
        <dbReference type="Proteomes" id="UP000035929"/>
    </source>
</evidence>
<dbReference type="OrthoDB" id="9809280at2"/>
<dbReference type="InterPro" id="IPR014312">
    <property type="entry name" value="Succ_DH_anchor"/>
</dbReference>
<keyword evidence="9" id="KW-0349">Heme</keyword>
<dbReference type="CDD" id="cd03495">
    <property type="entry name" value="SQR_TypeC_SdhD_like"/>
    <property type="match status" value="1"/>
</dbReference>
<dbReference type="Gene3D" id="1.20.1300.10">
    <property type="entry name" value="Fumarate reductase/succinate dehydrogenase, transmembrane subunit"/>
    <property type="match status" value="1"/>
</dbReference>
<dbReference type="Proteomes" id="UP000035929">
    <property type="component" value="Unassembled WGS sequence"/>
</dbReference>